<dbReference type="PANTHER" id="PTHR43844:SF2">
    <property type="entry name" value="SYNTHASE, VITAMIN-B12 INDEPENDENT, PUTATIVE (AFU_ORTHOLOGUE AFUA_3G12060)-RELATED"/>
    <property type="match status" value="1"/>
</dbReference>
<dbReference type="eggNOG" id="COG0620">
    <property type="taxonomic scope" value="Bacteria"/>
</dbReference>
<dbReference type="RefSeq" id="WP_244887480.1">
    <property type="nucleotide sequence ID" value="NZ_FNKB01000001.1"/>
</dbReference>
<feature type="compositionally biased region" description="Low complexity" evidence="1">
    <location>
        <begin position="8"/>
        <end position="21"/>
    </location>
</feature>
<sequence>MSAPDVRGAGAAGAAEAALPAEHAEAWRGGELPTEAVGSLPRPASLQRAVLDAEAGLVDAETLRGEQDRAVRDTLERFAETGSPLVSDGEQRRQSFSSYPLGTSFAGDVREGPVFAVFADGHHRVIPSLARGPFRFRSWAADDVAAARPLTRLPLKQAVVSPSMLSLMVPAEGLGDYSRDAFLDDVVAGCAEDIRRSFAAGASRVTIDFTEGRLALRRDLRAPWAGPEALGGFIDLINRVLAELAPEHRAAVGVHTCPGNDHDSAHSADVDYAALIPELFQIEAGYFLVQAASEKEPDRVARLVGRQLRQRARTAAAPRVLLGVTDPTSPKLETAPEVRDQLVRAARFIPAELLGSTDDCGFSPYLIDEKPKHGSPDFARDVAFAKIAARVRGTRLAQEELSGA</sequence>
<reference evidence="2 3" key="1">
    <citation type="submission" date="2016-10" db="EMBL/GenBank/DDBJ databases">
        <authorList>
            <person name="de Groot N.N."/>
        </authorList>
    </citation>
    <scope>NUCLEOTIDE SEQUENCE [LARGE SCALE GENOMIC DNA]</scope>
    <source>
        <strain evidence="2 3">DSM 22788</strain>
    </source>
</reference>
<protein>
    <submittedName>
        <fullName evidence="2">Methionine synthase II (Cobalamin-independent)</fullName>
    </submittedName>
</protein>
<feature type="region of interest" description="Disordered" evidence="1">
    <location>
        <begin position="1"/>
        <end position="40"/>
    </location>
</feature>
<accession>A0A1H1AHA8</accession>
<dbReference type="Gene3D" id="3.20.20.210">
    <property type="match status" value="1"/>
</dbReference>
<dbReference type="STRING" id="1079994.SAMN04488565_2602"/>
<gene>
    <name evidence="2" type="ORF">SAMN04488565_2602</name>
</gene>
<proteinExistence type="predicted"/>
<dbReference type="EMBL" id="FNKB01000001">
    <property type="protein sequence ID" value="SDQ39045.1"/>
    <property type="molecule type" value="Genomic_DNA"/>
</dbReference>
<dbReference type="SUPFAM" id="SSF51726">
    <property type="entry name" value="UROD/MetE-like"/>
    <property type="match status" value="1"/>
</dbReference>
<dbReference type="AlphaFoldDB" id="A0A1H1AHA8"/>
<evidence type="ECO:0000313" key="2">
    <source>
        <dbReference type="EMBL" id="SDQ39045.1"/>
    </source>
</evidence>
<evidence type="ECO:0000256" key="1">
    <source>
        <dbReference type="SAM" id="MobiDB-lite"/>
    </source>
</evidence>
<evidence type="ECO:0000313" key="3">
    <source>
        <dbReference type="Proteomes" id="UP000182690"/>
    </source>
</evidence>
<dbReference type="Proteomes" id="UP000182690">
    <property type="component" value="Unassembled WGS sequence"/>
</dbReference>
<dbReference type="PANTHER" id="PTHR43844">
    <property type="entry name" value="METHIONINE SYNTHASE"/>
    <property type="match status" value="1"/>
</dbReference>
<dbReference type="InterPro" id="IPR038071">
    <property type="entry name" value="UROD/MetE-like_sf"/>
</dbReference>
<name>A0A1H1AHA8_9MICO</name>
<organism evidence="2 3">
    <name type="scientific">Leucobacter chromiiresistens</name>
    <dbReference type="NCBI Taxonomy" id="1079994"/>
    <lineage>
        <taxon>Bacteria</taxon>
        <taxon>Bacillati</taxon>
        <taxon>Actinomycetota</taxon>
        <taxon>Actinomycetes</taxon>
        <taxon>Micrococcales</taxon>
        <taxon>Microbacteriaceae</taxon>
        <taxon>Leucobacter</taxon>
    </lineage>
</organism>